<gene>
    <name evidence="9" type="ORF">CEW89_14090</name>
</gene>
<dbReference type="RefSeq" id="WP_066707626.1">
    <property type="nucleotide sequence ID" value="NZ_CP022196.1"/>
</dbReference>
<evidence type="ECO:0000256" key="2">
    <source>
        <dbReference type="ARBA" id="ARBA00023015"/>
    </source>
</evidence>
<dbReference type="EMBL" id="CP022196">
    <property type="protein sequence ID" value="ATG48586.1"/>
    <property type="molecule type" value="Genomic_DNA"/>
</dbReference>
<dbReference type="STRING" id="1758178.GCA_001550095_01958"/>
<dbReference type="Gene3D" id="1.10.10.10">
    <property type="entry name" value="Winged helix-like DNA-binding domain superfamily/Winged helix DNA-binding domain"/>
    <property type="match status" value="1"/>
</dbReference>
<keyword evidence="4 6" id="KW-0238">DNA-binding</keyword>
<dbReference type="InterPro" id="IPR000838">
    <property type="entry name" value="RNA_pol_sigma70_ECF_CS"/>
</dbReference>
<evidence type="ECO:0000256" key="3">
    <source>
        <dbReference type="ARBA" id="ARBA00023082"/>
    </source>
</evidence>
<dbReference type="NCBIfam" id="NF009199">
    <property type="entry name" value="PRK12547.1"/>
    <property type="match status" value="1"/>
</dbReference>
<accession>A0A291GEZ9</accession>
<feature type="domain" description="RNA polymerase sigma factor 70 region 4 type 2" evidence="8">
    <location>
        <begin position="118"/>
        <end position="168"/>
    </location>
</feature>
<organism evidence="9 10">
    <name type="scientific">Celeribacter ethanolicus</name>
    <dbReference type="NCBI Taxonomy" id="1758178"/>
    <lineage>
        <taxon>Bacteria</taxon>
        <taxon>Pseudomonadati</taxon>
        <taxon>Pseudomonadota</taxon>
        <taxon>Alphaproteobacteria</taxon>
        <taxon>Rhodobacterales</taxon>
        <taxon>Roseobacteraceae</taxon>
        <taxon>Celeribacter</taxon>
    </lineage>
</organism>
<dbReference type="PROSITE" id="PS01063">
    <property type="entry name" value="SIGMA70_ECF"/>
    <property type="match status" value="1"/>
</dbReference>
<keyword evidence="3 6" id="KW-0731">Sigma factor</keyword>
<dbReference type="NCBIfam" id="TIGR02937">
    <property type="entry name" value="sigma70-ECF"/>
    <property type="match status" value="1"/>
</dbReference>
<sequence length="202" mass="22352">MTSEDSSTRSGLDNGAALDPREEIVTHLPAMRAFALSLTRNPSQADDLVQDAVIKAWKNLSSFQVGTNMRAWLFTILRNTFYSDRRKRKREVQDTDGVFAATLAKKPDHDGRLAMADFEAAFVQLKAEQREALMLVGAMGFSYEEAAETCDVAVGTIKSRVNRARQRLTELMELEEGETLELTDQETMAVMSSAVPSRGTAA</sequence>
<dbReference type="Gene3D" id="1.10.1740.10">
    <property type="match status" value="1"/>
</dbReference>
<dbReference type="SUPFAM" id="SSF88946">
    <property type="entry name" value="Sigma2 domain of RNA polymerase sigma factors"/>
    <property type="match status" value="1"/>
</dbReference>
<evidence type="ECO:0000256" key="6">
    <source>
        <dbReference type="RuleBase" id="RU000716"/>
    </source>
</evidence>
<dbReference type="InterPro" id="IPR007627">
    <property type="entry name" value="RNA_pol_sigma70_r2"/>
</dbReference>
<dbReference type="GO" id="GO:0003677">
    <property type="term" value="F:DNA binding"/>
    <property type="evidence" value="ECO:0007669"/>
    <property type="project" value="UniProtKB-KW"/>
</dbReference>
<dbReference type="InterPro" id="IPR014284">
    <property type="entry name" value="RNA_pol_sigma-70_dom"/>
</dbReference>
<dbReference type="AlphaFoldDB" id="A0A291GEZ9"/>
<keyword evidence="10" id="KW-1185">Reference proteome</keyword>
<comment type="similarity">
    <text evidence="1 6">Belongs to the sigma-70 factor family. ECF subfamily.</text>
</comment>
<dbReference type="SUPFAM" id="SSF88659">
    <property type="entry name" value="Sigma3 and sigma4 domains of RNA polymerase sigma factors"/>
    <property type="match status" value="1"/>
</dbReference>
<evidence type="ECO:0000259" key="7">
    <source>
        <dbReference type="Pfam" id="PF04542"/>
    </source>
</evidence>
<dbReference type="InterPro" id="IPR036388">
    <property type="entry name" value="WH-like_DNA-bd_sf"/>
</dbReference>
<dbReference type="PANTHER" id="PTHR43133:SF25">
    <property type="entry name" value="RNA POLYMERASE SIGMA FACTOR RFAY-RELATED"/>
    <property type="match status" value="1"/>
</dbReference>
<proteinExistence type="inferred from homology"/>
<dbReference type="InterPro" id="IPR013249">
    <property type="entry name" value="RNA_pol_sigma70_r4_t2"/>
</dbReference>
<dbReference type="GO" id="GO:0006352">
    <property type="term" value="P:DNA-templated transcription initiation"/>
    <property type="evidence" value="ECO:0007669"/>
    <property type="project" value="InterPro"/>
</dbReference>
<dbReference type="KEGG" id="ceh:CEW89_14090"/>
<dbReference type="CDD" id="cd06171">
    <property type="entry name" value="Sigma70_r4"/>
    <property type="match status" value="1"/>
</dbReference>
<dbReference type="PANTHER" id="PTHR43133">
    <property type="entry name" value="RNA POLYMERASE ECF-TYPE SIGMA FACTO"/>
    <property type="match status" value="1"/>
</dbReference>
<dbReference type="InterPro" id="IPR013325">
    <property type="entry name" value="RNA_pol_sigma_r2"/>
</dbReference>
<dbReference type="InterPro" id="IPR039425">
    <property type="entry name" value="RNA_pol_sigma-70-like"/>
</dbReference>
<name>A0A291GEZ9_9RHOB</name>
<feature type="domain" description="RNA polymerase sigma-70 region 2" evidence="7">
    <location>
        <begin position="26"/>
        <end position="90"/>
    </location>
</feature>
<evidence type="ECO:0000259" key="8">
    <source>
        <dbReference type="Pfam" id="PF08281"/>
    </source>
</evidence>
<evidence type="ECO:0000256" key="4">
    <source>
        <dbReference type="ARBA" id="ARBA00023125"/>
    </source>
</evidence>
<keyword evidence="5 6" id="KW-0804">Transcription</keyword>
<dbReference type="Pfam" id="PF04542">
    <property type="entry name" value="Sigma70_r2"/>
    <property type="match status" value="1"/>
</dbReference>
<keyword evidence="2 6" id="KW-0805">Transcription regulation</keyword>
<evidence type="ECO:0000313" key="9">
    <source>
        <dbReference type="EMBL" id="ATG48586.1"/>
    </source>
</evidence>
<dbReference type="Proteomes" id="UP000217935">
    <property type="component" value="Chromosome"/>
</dbReference>
<protein>
    <recommendedName>
        <fullName evidence="6">RNA polymerase sigma factor</fullName>
    </recommendedName>
</protein>
<evidence type="ECO:0000256" key="5">
    <source>
        <dbReference type="ARBA" id="ARBA00023163"/>
    </source>
</evidence>
<dbReference type="NCBIfam" id="NF009198">
    <property type="entry name" value="PRK12546.1"/>
    <property type="match status" value="1"/>
</dbReference>
<dbReference type="Pfam" id="PF08281">
    <property type="entry name" value="Sigma70_r4_2"/>
    <property type="match status" value="1"/>
</dbReference>
<evidence type="ECO:0000256" key="1">
    <source>
        <dbReference type="ARBA" id="ARBA00010641"/>
    </source>
</evidence>
<dbReference type="OrthoDB" id="9803470at2"/>
<evidence type="ECO:0000313" key="10">
    <source>
        <dbReference type="Proteomes" id="UP000217935"/>
    </source>
</evidence>
<reference evidence="9 10" key="1">
    <citation type="submission" date="2017-06" db="EMBL/GenBank/DDBJ databases">
        <title>Celeribacter sp. TSPH2 complete genome sequence.</title>
        <authorList>
            <person name="Woo J.-H."/>
            <person name="Kim H.-S."/>
        </authorList>
    </citation>
    <scope>NUCLEOTIDE SEQUENCE [LARGE SCALE GENOMIC DNA]</scope>
    <source>
        <strain evidence="9 10">TSPH2</strain>
    </source>
</reference>
<dbReference type="GO" id="GO:0016987">
    <property type="term" value="F:sigma factor activity"/>
    <property type="evidence" value="ECO:0007669"/>
    <property type="project" value="UniProtKB-KW"/>
</dbReference>
<dbReference type="InterPro" id="IPR013324">
    <property type="entry name" value="RNA_pol_sigma_r3/r4-like"/>
</dbReference>